<dbReference type="AlphaFoldDB" id="A0AAF5D6K0"/>
<accession>A0AAF5D6K0</accession>
<keyword evidence="2" id="KW-1185">Reference proteome</keyword>
<feature type="region of interest" description="Disordered" evidence="1">
    <location>
        <begin position="1"/>
        <end position="22"/>
    </location>
</feature>
<evidence type="ECO:0000313" key="3">
    <source>
        <dbReference type="WBParaSite" id="TCONS_00007634.p1"/>
    </source>
</evidence>
<reference evidence="3" key="1">
    <citation type="submission" date="2024-02" db="UniProtKB">
        <authorList>
            <consortium name="WormBaseParasite"/>
        </authorList>
    </citation>
    <scope>IDENTIFICATION</scope>
</reference>
<evidence type="ECO:0000256" key="1">
    <source>
        <dbReference type="SAM" id="MobiDB-lite"/>
    </source>
</evidence>
<sequence>MGYFSDSEEDNTTNGSSYEKQDARLSASQSVFVKIDVPTDNCSDEPVENGLYRNQMEWLRRNDLEELNSFQLALLESIRNVSADFTIIKSESLIILSIATISEYLNTFFDNKKLIVKLMATQVVFLYNNCI</sequence>
<feature type="compositionally biased region" description="Acidic residues" evidence="1">
    <location>
        <begin position="1"/>
        <end position="11"/>
    </location>
</feature>
<dbReference type="Proteomes" id="UP000035681">
    <property type="component" value="Unplaced"/>
</dbReference>
<name>A0AAF5D6K0_STRER</name>
<proteinExistence type="predicted"/>
<evidence type="ECO:0000313" key="2">
    <source>
        <dbReference type="Proteomes" id="UP000035681"/>
    </source>
</evidence>
<dbReference type="WBParaSite" id="TCONS_00007634.p1">
    <property type="protein sequence ID" value="TCONS_00007634.p1"/>
    <property type="gene ID" value="XLOC_005665"/>
</dbReference>
<protein>
    <submittedName>
        <fullName evidence="3">NR LBD domain-containing protein</fullName>
    </submittedName>
</protein>
<organism evidence="2 3">
    <name type="scientific">Strongyloides stercoralis</name>
    <name type="common">Threadworm</name>
    <dbReference type="NCBI Taxonomy" id="6248"/>
    <lineage>
        <taxon>Eukaryota</taxon>
        <taxon>Metazoa</taxon>
        <taxon>Ecdysozoa</taxon>
        <taxon>Nematoda</taxon>
        <taxon>Chromadorea</taxon>
        <taxon>Rhabditida</taxon>
        <taxon>Tylenchina</taxon>
        <taxon>Panagrolaimomorpha</taxon>
        <taxon>Strongyloidoidea</taxon>
        <taxon>Strongyloididae</taxon>
        <taxon>Strongyloides</taxon>
    </lineage>
</organism>